<keyword evidence="2" id="KW-1003">Cell membrane</keyword>
<comment type="caution">
    <text evidence="7">The sequence shown here is derived from an EMBL/GenBank/DDBJ whole genome shotgun (WGS) entry which is preliminary data.</text>
</comment>
<feature type="transmembrane region" description="Helical" evidence="6">
    <location>
        <begin position="276"/>
        <end position="298"/>
    </location>
</feature>
<evidence type="ECO:0000256" key="2">
    <source>
        <dbReference type="ARBA" id="ARBA00022475"/>
    </source>
</evidence>
<feature type="transmembrane region" description="Helical" evidence="6">
    <location>
        <begin position="211"/>
        <end position="232"/>
    </location>
</feature>
<protein>
    <submittedName>
        <fullName evidence="7">Membrane protein</fullName>
    </submittedName>
</protein>
<feature type="transmembrane region" description="Helical" evidence="6">
    <location>
        <begin position="124"/>
        <end position="148"/>
    </location>
</feature>
<feature type="transmembrane region" description="Helical" evidence="6">
    <location>
        <begin position="61"/>
        <end position="86"/>
    </location>
</feature>
<keyword evidence="3 6" id="KW-0812">Transmembrane</keyword>
<keyword evidence="8" id="KW-1185">Reference proteome</keyword>
<dbReference type="Proteomes" id="UP000537126">
    <property type="component" value="Unassembled WGS sequence"/>
</dbReference>
<gene>
    <name evidence="7" type="ORF">FHS56_001771</name>
</gene>
<organism evidence="7 8">
    <name type="scientific">Thermonema lapsum</name>
    <dbReference type="NCBI Taxonomy" id="28195"/>
    <lineage>
        <taxon>Bacteria</taxon>
        <taxon>Pseudomonadati</taxon>
        <taxon>Bacteroidota</taxon>
        <taxon>Cytophagia</taxon>
        <taxon>Cytophagales</taxon>
        <taxon>Thermonemataceae</taxon>
        <taxon>Thermonema</taxon>
    </lineage>
</organism>
<evidence type="ECO:0000256" key="6">
    <source>
        <dbReference type="SAM" id="Phobius"/>
    </source>
</evidence>
<dbReference type="AlphaFoldDB" id="A0A846MRH3"/>
<name>A0A846MRH3_9BACT</name>
<dbReference type="InterPro" id="IPR017039">
    <property type="entry name" value="Virul_fac_BrkB"/>
</dbReference>
<comment type="subcellular location">
    <subcellularLocation>
        <location evidence="1">Cell membrane</location>
        <topology evidence="1">Multi-pass membrane protein</topology>
    </subcellularLocation>
</comment>
<dbReference type="PANTHER" id="PTHR30213:SF0">
    <property type="entry name" value="UPF0761 MEMBRANE PROTEIN YIHY"/>
    <property type="match status" value="1"/>
</dbReference>
<keyword evidence="5 6" id="KW-0472">Membrane</keyword>
<reference evidence="7 8" key="1">
    <citation type="submission" date="2020-03" db="EMBL/GenBank/DDBJ databases">
        <title>Genomic Encyclopedia of Type Strains, Phase IV (KMG-IV): sequencing the most valuable type-strain genomes for metagenomic binning, comparative biology and taxonomic classification.</title>
        <authorList>
            <person name="Goeker M."/>
        </authorList>
    </citation>
    <scope>NUCLEOTIDE SEQUENCE [LARGE SCALE GENOMIC DNA]</scope>
    <source>
        <strain evidence="7 8">DSM 5718</strain>
    </source>
</reference>
<evidence type="ECO:0000256" key="3">
    <source>
        <dbReference type="ARBA" id="ARBA00022692"/>
    </source>
</evidence>
<sequence length="320" mass="37083">MAKSQLYQQLRQWLERQLYYRWARLKARHLYVGGRKRAVPLWLVIKRLNHKLQKDQIGMRAAAVSFDLLLALFPFILFCLTLLPYLPIDRYAVLEFLRESLPAEIYAFIYSTVEDLLQSQRADLLSLSIFFAVYAASKGMDALVMAFNRSFRLAEERSFLQRKWVALQLTFLTAMMIFLAASLLIAGRFALKLLVEWNILQEGWLTTLLYVAKYVLSFSVLWLFTSIIYFIAPASSEKWRFFSIGSLVSAVGIILATVGFSLYLEYFNTYNKLYGSIGTLIVLMLWMYLLAFILLLGFEVNAALLEAHVTYRNTLNDEDN</sequence>
<accession>A0A846MRH3</accession>
<evidence type="ECO:0000256" key="1">
    <source>
        <dbReference type="ARBA" id="ARBA00004651"/>
    </source>
</evidence>
<evidence type="ECO:0000313" key="8">
    <source>
        <dbReference type="Proteomes" id="UP000537126"/>
    </source>
</evidence>
<evidence type="ECO:0000256" key="5">
    <source>
        <dbReference type="ARBA" id="ARBA00023136"/>
    </source>
</evidence>
<dbReference type="PANTHER" id="PTHR30213">
    <property type="entry name" value="INNER MEMBRANE PROTEIN YHJD"/>
    <property type="match status" value="1"/>
</dbReference>
<evidence type="ECO:0000256" key="4">
    <source>
        <dbReference type="ARBA" id="ARBA00022989"/>
    </source>
</evidence>
<dbReference type="GO" id="GO:0005886">
    <property type="term" value="C:plasma membrane"/>
    <property type="evidence" value="ECO:0007669"/>
    <property type="project" value="UniProtKB-SubCell"/>
</dbReference>
<proteinExistence type="predicted"/>
<keyword evidence="4 6" id="KW-1133">Transmembrane helix</keyword>
<feature type="transmembrane region" description="Helical" evidence="6">
    <location>
        <begin position="244"/>
        <end position="264"/>
    </location>
</feature>
<dbReference type="RefSeq" id="WP_166919767.1">
    <property type="nucleotide sequence ID" value="NZ_JAASRN010000002.1"/>
</dbReference>
<dbReference type="Pfam" id="PF03631">
    <property type="entry name" value="Virul_fac_BrkB"/>
    <property type="match status" value="1"/>
</dbReference>
<dbReference type="NCBIfam" id="TIGR00765">
    <property type="entry name" value="yihY_not_rbn"/>
    <property type="match status" value="1"/>
</dbReference>
<evidence type="ECO:0000313" key="7">
    <source>
        <dbReference type="EMBL" id="NIK74258.1"/>
    </source>
</evidence>
<dbReference type="EMBL" id="JAASRN010000002">
    <property type="protein sequence ID" value="NIK74258.1"/>
    <property type="molecule type" value="Genomic_DNA"/>
</dbReference>
<dbReference type="PIRSF" id="PIRSF035875">
    <property type="entry name" value="RNase_BN"/>
    <property type="match status" value="1"/>
</dbReference>
<feature type="transmembrane region" description="Helical" evidence="6">
    <location>
        <begin position="169"/>
        <end position="191"/>
    </location>
</feature>